<dbReference type="EMBL" id="BLXT01006199">
    <property type="protein sequence ID" value="GFO29861.1"/>
    <property type="molecule type" value="Genomic_DNA"/>
</dbReference>
<evidence type="ECO:0000313" key="2">
    <source>
        <dbReference type="Proteomes" id="UP000735302"/>
    </source>
</evidence>
<dbReference type="AlphaFoldDB" id="A0AAV4C3D8"/>
<keyword evidence="2" id="KW-1185">Reference proteome</keyword>
<evidence type="ECO:0000313" key="1">
    <source>
        <dbReference type="EMBL" id="GFO29861.1"/>
    </source>
</evidence>
<gene>
    <name evidence="1" type="ORF">PoB_005636600</name>
</gene>
<accession>A0AAV4C3D8</accession>
<organism evidence="1 2">
    <name type="scientific">Plakobranchus ocellatus</name>
    <dbReference type="NCBI Taxonomy" id="259542"/>
    <lineage>
        <taxon>Eukaryota</taxon>
        <taxon>Metazoa</taxon>
        <taxon>Spiralia</taxon>
        <taxon>Lophotrochozoa</taxon>
        <taxon>Mollusca</taxon>
        <taxon>Gastropoda</taxon>
        <taxon>Heterobranchia</taxon>
        <taxon>Euthyneura</taxon>
        <taxon>Panpulmonata</taxon>
        <taxon>Sacoglossa</taxon>
        <taxon>Placobranchoidea</taxon>
        <taxon>Plakobranchidae</taxon>
        <taxon>Plakobranchus</taxon>
    </lineage>
</organism>
<protein>
    <submittedName>
        <fullName evidence="1">Uncharacterized protein</fullName>
    </submittedName>
</protein>
<proteinExistence type="predicted"/>
<reference evidence="1 2" key="1">
    <citation type="journal article" date="2021" name="Elife">
        <title>Chloroplast acquisition without the gene transfer in kleptoplastic sea slugs, Plakobranchus ocellatus.</title>
        <authorList>
            <person name="Maeda T."/>
            <person name="Takahashi S."/>
            <person name="Yoshida T."/>
            <person name="Shimamura S."/>
            <person name="Takaki Y."/>
            <person name="Nagai Y."/>
            <person name="Toyoda A."/>
            <person name="Suzuki Y."/>
            <person name="Arimoto A."/>
            <person name="Ishii H."/>
            <person name="Satoh N."/>
            <person name="Nishiyama T."/>
            <person name="Hasebe M."/>
            <person name="Maruyama T."/>
            <person name="Minagawa J."/>
            <person name="Obokata J."/>
            <person name="Shigenobu S."/>
        </authorList>
    </citation>
    <scope>NUCLEOTIDE SEQUENCE [LARGE SCALE GENOMIC DNA]</scope>
</reference>
<sequence>MIQYILLKVRIQYIIRKIRIQYIIRKVRIQYIIRKVRIQYIVRKDWLISKQDNSKFTLQLWILLSKHVCTHPLVLCYSLFYFLSSSGRGVGGTVANEPALDLQESFCHGFEPHHRCPGRTESPKALDHLVVDWLLYAKPFFFLSWHDLGKAIMLQLRPHANDFVSHARMGDERKD</sequence>
<comment type="caution">
    <text evidence="1">The sequence shown here is derived from an EMBL/GenBank/DDBJ whole genome shotgun (WGS) entry which is preliminary data.</text>
</comment>
<dbReference type="Proteomes" id="UP000735302">
    <property type="component" value="Unassembled WGS sequence"/>
</dbReference>
<name>A0AAV4C3D8_9GAST</name>